<dbReference type="InterPro" id="IPR023198">
    <property type="entry name" value="PGP-like_dom2"/>
</dbReference>
<dbReference type="Gene3D" id="3.40.50.1000">
    <property type="entry name" value="HAD superfamily/HAD-like"/>
    <property type="match status" value="1"/>
</dbReference>
<dbReference type="SFLD" id="SFLDG01129">
    <property type="entry name" value="C1.5:_HAD__Beta-PGM__Phosphata"/>
    <property type="match status" value="1"/>
</dbReference>
<dbReference type="Proteomes" id="UP001595699">
    <property type="component" value="Unassembled WGS sequence"/>
</dbReference>
<keyword evidence="1" id="KW-0378">Hydrolase</keyword>
<protein>
    <submittedName>
        <fullName evidence="1">HAD family hydrolase</fullName>
    </submittedName>
</protein>
<evidence type="ECO:0000313" key="2">
    <source>
        <dbReference type="Proteomes" id="UP001595699"/>
    </source>
</evidence>
<proteinExistence type="predicted"/>
<dbReference type="PANTHER" id="PTHR18901">
    <property type="entry name" value="2-DEOXYGLUCOSE-6-PHOSPHATE PHOSPHATASE 2"/>
    <property type="match status" value="1"/>
</dbReference>
<dbReference type="Pfam" id="PF00702">
    <property type="entry name" value="Hydrolase"/>
    <property type="match status" value="1"/>
</dbReference>
<dbReference type="Gene3D" id="1.10.150.240">
    <property type="entry name" value="Putative phosphatase, domain 2"/>
    <property type="match status" value="1"/>
</dbReference>
<dbReference type="InterPro" id="IPR006439">
    <property type="entry name" value="HAD-SF_hydro_IA"/>
</dbReference>
<dbReference type="EMBL" id="JBHRZH010000004">
    <property type="protein sequence ID" value="MFC3760138.1"/>
    <property type="molecule type" value="Genomic_DNA"/>
</dbReference>
<dbReference type="RefSeq" id="WP_205120048.1">
    <property type="nucleotide sequence ID" value="NZ_JAFBCM010000001.1"/>
</dbReference>
<keyword evidence="2" id="KW-1185">Reference proteome</keyword>
<name>A0ABV7Y525_9ACTN</name>
<gene>
    <name evidence="1" type="ORF">ACFOUW_04770</name>
</gene>
<dbReference type="CDD" id="cd07505">
    <property type="entry name" value="HAD_BPGM-like"/>
    <property type="match status" value="1"/>
</dbReference>
<dbReference type="NCBIfam" id="TIGR01509">
    <property type="entry name" value="HAD-SF-IA-v3"/>
    <property type="match status" value="1"/>
</dbReference>
<dbReference type="InterPro" id="IPR036412">
    <property type="entry name" value="HAD-like_sf"/>
</dbReference>
<dbReference type="PRINTS" id="PR00413">
    <property type="entry name" value="HADHALOGNASE"/>
</dbReference>
<dbReference type="InterPro" id="IPR023214">
    <property type="entry name" value="HAD_sf"/>
</dbReference>
<organism evidence="1 2">
    <name type="scientific">Tenggerimyces flavus</name>
    <dbReference type="NCBI Taxonomy" id="1708749"/>
    <lineage>
        <taxon>Bacteria</taxon>
        <taxon>Bacillati</taxon>
        <taxon>Actinomycetota</taxon>
        <taxon>Actinomycetes</taxon>
        <taxon>Propionibacteriales</taxon>
        <taxon>Nocardioidaceae</taxon>
        <taxon>Tenggerimyces</taxon>
    </lineage>
</organism>
<accession>A0ABV7Y525</accession>
<sequence>MNALQGVLFDLDGTLVDSEPLWFEVGRTVIERHGAVWTSDSSTKLLGVNLPKIGEALQRAVGRADLSGEYLLNEVVVEISGLLRSSVIWRPGAVSLLASLNAARVPVGLVTASYQPIVDAVRSHLPAGTFQTTVSGNDVSQGKPHPESYLLGAKRLGLEPERCVAIEDSPTGIASAEGAGCHVIGIPSQQPLPESPGRLILTSLEEIDLPLLQSRVG</sequence>
<dbReference type="GO" id="GO:0016787">
    <property type="term" value="F:hydrolase activity"/>
    <property type="evidence" value="ECO:0007669"/>
    <property type="project" value="UniProtKB-KW"/>
</dbReference>
<evidence type="ECO:0000313" key="1">
    <source>
        <dbReference type="EMBL" id="MFC3760138.1"/>
    </source>
</evidence>
<dbReference type="PANTHER" id="PTHR18901:SF38">
    <property type="entry name" value="PSEUDOURIDINE-5'-PHOSPHATASE"/>
    <property type="match status" value="1"/>
</dbReference>
<dbReference type="SFLD" id="SFLDS00003">
    <property type="entry name" value="Haloacid_Dehalogenase"/>
    <property type="match status" value="1"/>
</dbReference>
<reference evidence="2" key="1">
    <citation type="journal article" date="2019" name="Int. J. Syst. Evol. Microbiol.">
        <title>The Global Catalogue of Microorganisms (GCM) 10K type strain sequencing project: providing services to taxonomists for standard genome sequencing and annotation.</title>
        <authorList>
            <consortium name="The Broad Institute Genomics Platform"/>
            <consortium name="The Broad Institute Genome Sequencing Center for Infectious Disease"/>
            <person name="Wu L."/>
            <person name="Ma J."/>
        </authorList>
    </citation>
    <scope>NUCLEOTIDE SEQUENCE [LARGE SCALE GENOMIC DNA]</scope>
    <source>
        <strain evidence="2">CGMCC 4.7241</strain>
    </source>
</reference>
<comment type="caution">
    <text evidence="1">The sequence shown here is derived from an EMBL/GenBank/DDBJ whole genome shotgun (WGS) entry which is preliminary data.</text>
</comment>
<dbReference type="SUPFAM" id="SSF56784">
    <property type="entry name" value="HAD-like"/>
    <property type="match status" value="1"/>
</dbReference>